<proteinExistence type="predicted"/>
<dbReference type="SMART" id="SM00283">
    <property type="entry name" value="MA"/>
    <property type="match status" value="1"/>
</dbReference>
<dbReference type="CDD" id="cd12913">
    <property type="entry name" value="PDC1_MCP_like"/>
    <property type="match status" value="1"/>
</dbReference>
<dbReference type="InterPro" id="IPR029151">
    <property type="entry name" value="Sensor-like_sf"/>
</dbReference>
<evidence type="ECO:0000256" key="7">
    <source>
        <dbReference type="ARBA" id="ARBA00023224"/>
    </source>
</evidence>
<dbReference type="GO" id="GO:0006935">
    <property type="term" value="P:chemotaxis"/>
    <property type="evidence" value="ECO:0007669"/>
    <property type="project" value="UniProtKB-KW"/>
</dbReference>
<organism evidence="11 12">
    <name type="scientific">Liquorilactobacillus mali KCTC 3596 = DSM 20444</name>
    <dbReference type="NCBI Taxonomy" id="1046596"/>
    <lineage>
        <taxon>Bacteria</taxon>
        <taxon>Bacillati</taxon>
        <taxon>Bacillota</taxon>
        <taxon>Bacilli</taxon>
        <taxon>Lactobacillales</taxon>
        <taxon>Lactobacillaceae</taxon>
        <taxon>Liquorilactobacillus</taxon>
    </lineage>
</organism>
<evidence type="ECO:0000256" key="5">
    <source>
        <dbReference type="ARBA" id="ARBA00022989"/>
    </source>
</evidence>
<keyword evidence="5 9" id="KW-1133">Transmembrane helix</keyword>
<keyword evidence="3" id="KW-0145">Chemotaxis</keyword>
<keyword evidence="12" id="KW-1185">Reference proteome</keyword>
<feature type="domain" description="Methyl-accepting transducer" evidence="10">
    <location>
        <begin position="403"/>
        <end position="660"/>
    </location>
</feature>
<dbReference type="AlphaFoldDB" id="A0A0R2E9G8"/>
<dbReference type="Pfam" id="PF02743">
    <property type="entry name" value="dCache_1"/>
    <property type="match status" value="1"/>
</dbReference>
<evidence type="ECO:0000313" key="11">
    <source>
        <dbReference type="EMBL" id="KRN10581.1"/>
    </source>
</evidence>
<feature type="transmembrane region" description="Helical" evidence="9">
    <location>
        <begin position="284"/>
        <end position="305"/>
    </location>
</feature>
<dbReference type="PROSITE" id="PS50111">
    <property type="entry name" value="CHEMOTAXIS_TRANSDUC_2"/>
    <property type="match status" value="1"/>
</dbReference>
<dbReference type="Gene3D" id="3.30.450.20">
    <property type="entry name" value="PAS domain"/>
    <property type="match status" value="2"/>
</dbReference>
<dbReference type="GO" id="GO:0007165">
    <property type="term" value="P:signal transduction"/>
    <property type="evidence" value="ECO:0007669"/>
    <property type="project" value="UniProtKB-KW"/>
</dbReference>
<dbReference type="InterPro" id="IPR004089">
    <property type="entry name" value="MCPsignal_dom"/>
</dbReference>
<evidence type="ECO:0000313" key="12">
    <source>
        <dbReference type="Proteomes" id="UP000050898"/>
    </source>
</evidence>
<feature type="transmembrane region" description="Helical" evidence="9">
    <location>
        <begin position="14"/>
        <end position="36"/>
    </location>
</feature>
<keyword evidence="2" id="KW-1003">Cell membrane</keyword>
<evidence type="ECO:0000256" key="2">
    <source>
        <dbReference type="ARBA" id="ARBA00022475"/>
    </source>
</evidence>
<name>A0A0R2E9G8_9LACO</name>
<keyword evidence="7 8" id="KW-0807">Transducer</keyword>
<keyword evidence="6 9" id="KW-0472">Membrane</keyword>
<evidence type="ECO:0000259" key="10">
    <source>
        <dbReference type="PROSITE" id="PS50111"/>
    </source>
</evidence>
<reference evidence="11 12" key="1">
    <citation type="journal article" date="2015" name="Genome Announc.">
        <title>Expanding the biotechnology potential of lactobacilli through comparative genomics of 213 strains and associated genera.</title>
        <authorList>
            <person name="Sun Z."/>
            <person name="Harris H.M."/>
            <person name="McCann A."/>
            <person name="Guo C."/>
            <person name="Argimon S."/>
            <person name="Zhang W."/>
            <person name="Yang X."/>
            <person name="Jeffery I.B."/>
            <person name="Cooney J.C."/>
            <person name="Kagawa T.F."/>
            <person name="Liu W."/>
            <person name="Song Y."/>
            <person name="Salvetti E."/>
            <person name="Wrobel A."/>
            <person name="Rasinkangas P."/>
            <person name="Parkhill J."/>
            <person name="Rea M.C."/>
            <person name="O'Sullivan O."/>
            <person name="Ritari J."/>
            <person name="Douillard F.P."/>
            <person name="Paul Ross R."/>
            <person name="Yang R."/>
            <person name="Briner A.E."/>
            <person name="Felis G.E."/>
            <person name="de Vos W.M."/>
            <person name="Barrangou R."/>
            <person name="Klaenhammer T.R."/>
            <person name="Caufield P.W."/>
            <person name="Cui Y."/>
            <person name="Zhang H."/>
            <person name="O'Toole P.W."/>
        </authorList>
    </citation>
    <scope>NUCLEOTIDE SEQUENCE [LARGE SCALE GENOMIC DNA]</scope>
    <source>
        <strain evidence="11 12">DSM 20444</strain>
    </source>
</reference>
<protein>
    <submittedName>
        <fullName evidence="11">Methyl-accepting chemotaxis sensory transducer</fullName>
    </submittedName>
</protein>
<evidence type="ECO:0000256" key="9">
    <source>
        <dbReference type="SAM" id="Phobius"/>
    </source>
</evidence>
<dbReference type="PANTHER" id="PTHR32089:SF112">
    <property type="entry name" value="LYSOZYME-LIKE PROTEIN-RELATED"/>
    <property type="match status" value="1"/>
</dbReference>
<accession>A0A0R2E9G8</accession>
<dbReference type="PANTHER" id="PTHR32089">
    <property type="entry name" value="METHYL-ACCEPTING CHEMOTAXIS PROTEIN MCPB"/>
    <property type="match status" value="1"/>
</dbReference>
<dbReference type="Pfam" id="PF00015">
    <property type="entry name" value="MCPsignal"/>
    <property type="match status" value="1"/>
</dbReference>
<evidence type="ECO:0000256" key="3">
    <source>
        <dbReference type="ARBA" id="ARBA00022500"/>
    </source>
</evidence>
<dbReference type="PATRIC" id="fig|1046596.6.peg.2452"/>
<dbReference type="Gene3D" id="1.10.287.950">
    <property type="entry name" value="Methyl-accepting chemotaxis protein"/>
    <property type="match status" value="1"/>
</dbReference>
<comment type="subcellular location">
    <subcellularLocation>
        <location evidence="1">Cell membrane</location>
        <topology evidence="1">Multi-pass membrane protein</topology>
    </subcellularLocation>
</comment>
<dbReference type="SUPFAM" id="SSF103190">
    <property type="entry name" value="Sensory domain-like"/>
    <property type="match status" value="1"/>
</dbReference>
<evidence type="ECO:0000256" key="1">
    <source>
        <dbReference type="ARBA" id="ARBA00004651"/>
    </source>
</evidence>
<evidence type="ECO:0000256" key="8">
    <source>
        <dbReference type="PROSITE-ProRule" id="PRU00284"/>
    </source>
</evidence>
<dbReference type="InterPro" id="IPR033479">
    <property type="entry name" value="dCache_1"/>
</dbReference>
<evidence type="ECO:0000256" key="6">
    <source>
        <dbReference type="ARBA" id="ARBA00023136"/>
    </source>
</evidence>
<evidence type="ECO:0000256" key="4">
    <source>
        <dbReference type="ARBA" id="ARBA00022692"/>
    </source>
</evidence>
<keyword evidence="4 9" id="KW-0812">Transmembrane</keyword>
<dbReference type="Proteomes" id="UP000050898">
    <property type="component" value="Unassembled WGS sequence"/>
</dbReference>
<dbReference type="EMBL" id="AYYH01000008">
    <property type="protein sequence ID" value="KRN10581.1"/>
    <property type="molecule type" value="Genomic_DNA"/>
</dbReference>
<dbReference type="CDD" id="cd18774">
    <property type="entry name" value="PDC2_HK_sensor"/>
    <property type="match status" value="1"/>
</dbReference>
<dbReference type="SUPFAM" id="SSF58104">
    <property type="entry name" value="Methyl-accepting chemotaxis protein (MCP) signaling domain"/>
    <property type="match status" value="1"/>
</dbReference>
<sequence length="691" mass="76222">MFNWMKSKKSLGRFVWNLLVWFIVATALLIMLFSYLSTKNMLTTRNESSQKGAVNTLVASNNDLHTSINQELESLASSSVFTKTNYNSKDVRYALKMAKKGNVAMKQIEFGSTNGEMITFVKLPSGFDPRERPWYKGAIQKDGEVFWTSPYKDAGTGKMLTTAAIAVKNNQGKIVGVLGIDLSYSGVQKTISGLNIGRTGSVTLVSKNGTIIASQGKSEKYTFNSGKSITKNIVFKALKAAKQKQGTLKVKNSDTAQIVYNKKGNEWSFSVVDQNDLQTELHTLLMISIVTMLVLIIIVSFYALYASKFIKETVSIYIQHFEAASKGKLTKISYSSENKNFFRIIFHPKELGHRFSKPDENGHEFNQISFHYNRMVDAVGRVIDSVQKESVTVADKSESLLSLSQQTSKATEEVAQAITGVAEVTTSQAQETSDSVGQLETLTTIIDNLGIKIENMMKHSQNSGKMNQENLTLSNHVANNWEDELAKTKELGESIKDLNKQVQNVNKIVSVISGITQQTNLLALNASIEAASAGEAGKGFAVVATEIRKLSDQSKTSTKEISDILGKIRNDADEIANKMNDSIEGGEKQTKLIEQAITSSKNVFDVNQELIFGIKEVEEASQKIEKIQHKVQTSLENIAASTEENSAGTEEVSANSEEVQASMEEFTNHVAQLQASSTTLKKVIEKFDFKK</sequence>
<dbReference type="GO" id="GO:0005886">
    <property type="term" value="C:plasma membrane"/>
    <property type="evidence" value="ECO:0007669"/>
    <property type="project" value="UniProtKB-SubCell"/>
</dbReference>
<comment type="caution">
    <text evidence="11">The sequence shown here is derived from an EMBL/GenBank/DDBJ whole genome shotgun (WGS) entry which is preliminary data.</text>
</comment>
<gene>
    <name evidence="11" type="ORF">FD00_GL002330</name>
</gene>